<dbReference type="GO" id="GO:0006310">
    <property type="term" value="P:DNA recombination"/>
    <property type="evidence" value="ECO:0007669"/>
    <property type="project" value="UniProtKB-KW"/>
</dbReference>
<organism evidence="4 5">
    <name type="scientific">Candidatus Olsenella excrementavium</name>
    <dbReference type="NCBI Taxonomy" id="2838709"/>
    <lineage>
        <taxon>Bacteria</taxon>
        <taxon>Bacillati</taxon>
        <taxon>Actinomycetota</taxon>
        <taxon>Coriobacteriia</taxon>
        <taxon>Coriobacteriales</taxon>
        <taxon>Atopobiaceae</taxon>
        <taxon>Olsenella</taxon>
    </lineage>
</organism>
<dbReference type="SUPFAM" id="SSF56349">
    <property type="entry name" value="DNA breaking-rejoining enzymes"/>
    <property type="match status" value="1"/>
</dbReference>
<dbReference type="AlphaFoldDB" id="A0A9D1ZAR0"/>
<reference evidence="4" key="1">
    <citation type="journal article" date="2021" name="PeerJ">
        <title>Extensive microbial diversity within the chicken gut microbiome revealed by metagenomics and culture.</title>
        <authorList>
            <person name="Gilroy R."/>
            <person name="Ravi A."/>
            <person name="Getino M."/>
            <person name="Pursley I."/>
            <person name="Horton D.L."/>
            <person name="Alikhan N.F."/>
            <person name="Baker D."/>
            <person name="Gharbi K."/>
            <person name="Hall N."/>
            <person name="Watson M."/>
            <person name="Adriaenssens E.M."/>
            <person name="Foster-Nyarko E."/>
            <person name="Jarju S."/>
            <person name="Secka A."/>
            <person name="Antonio M."/>
            <person name="Oren A."/>
            <person name="Chaudhuri R.R."/>
            <person name="La Ragione R."/>
            <person name="Hildebrand F."/>
            <person name="Pallen M.J."/>
        </authorList>
    </citation>
    <scope>NUCLEOTIDE SEQUENCE</scope>
    <source>
        <strain evidence="4">ChiHjej10B9-743</strain>
    </source>
</reference>
<feature type="domain" description="Tyr recombinase" evidence="3">
    <location>
        <begin position="4"/>
        <end position="39"/>
    </location>
</feature>
<evidence type="ECO:0000256" key="2">
    <source>
        <dbReference type="SAM" id="MobiDB-lite"/>
    </source>
</evidence>
<protein>
    <submittedName>
        <fullName evidence="4">Tyrosine-type recombinase/integrase</fullName>
    </submittedName>
</protein>
<evidence type="ECO:0000259" key="3">
    <source>
        <dbReference type="Pfam" id="PF00589"/>
    </source>
</evidence>
<evidence type="ECO:0000313" key="4">
    <source>
        <dbReference type="EMBL" id="HIY79714.1"/>
    </source>
</evidence>
<feature type="compositionally biased region" description="Polar residues" evidence="2">
    <location>
        <begin position="37"/>
        <end position="53"/>
    </location>
</feature>
<reference evidence="4" key="2">
    <citation type="submission" date="2021-04" db="EMBL/GenBank/DDBJ databases">
        <authorList>
            <person name="Gilroy R."/>
        </authorList>
    </citation>
    <scope>NUCLEOTIDE SEQUENCE</scope>
    <source>
        <strain evidence="4">ChiHjej10B9-743</strain>
    </source>
</reference>
<dbReference type="EMBL" id="DXCP01000034">
    <property type="protein sequence ID" value="HIY79714.1"/>
    <property type="molecule type" value="Genomic_DNA"/>
</dbReference>
<feature type="region of interest" description="Disordered" evidence="2">
    <location>
        <begin position="37"/>
        <end position="60"/>
    </location>
</feature>
<sequence length="60" mass="6417">MGYDFHELRHRQATFLIGSGIDPKSVQGRLGHEVSSMTMDATPTPSAGTTARPPTSWAGC</sequence>
<accession>A0A9D1ZAR0</accession>
<dbReference type="InterPro" id="IPR013762">
    <property type="entry name" value="Integrase-like_cat_sf"/>
</dbReference>
<keyword evidence="1" id="KW-0233">DNA recombination</keyword>
<dbReference type="GO" id="GO:0015074">
    <property type="term" value="P:DNA integration"/>
    <property type="evidence" value="ECO:0007669"/>
    <property type="project" value="InterPro"/>
</dbReference>
<gene>
    <name evidence="4" type="ORF">IAA42_04675</name>
</gene>
<evidence type="ECO:0000256" key="1">
    <source>
        <dbReference type="ARBA" id="ARBA00023172"/>
    </source>
</evidence>
<dbReference type="InterPro" id="IPR011010">
    <property type="entry name" value="DNA_brk_join_enz"/>
</dbReference>
<dbReference type="Gene3D" id="1.10.443.10">
    <property type="entry name" value="Intergrase catalytic core"/>
    <property type="match status" value="1"/>
</dbReference>
<dbReference type="InterPro" id="IPR002104">
    <property type="entry name" value="Integrase_catalytic"/>
</dbReference>
<evidence type="ECO:0000313" key="5">
    <source>
        <dbReference type="Proteomes" id="UP000824133"/>
    </source>
</evidence>
<dbReference type="Proteomes" id="UP000824133">
    <property type="component" value="Unassembled WGS sequence"/>
</dbReference>
<name>A0A9D1ZAR0_9ACTN</name>
<proteinExistence type="predicted"/>
<dbReference type="Pfam" id="PF00589">
    <property type="entry name" value="Phage_integrase"/>
    <property type="match status" value="1"/>
</dbReference>
<comment type="caution">
    <text evidence="4">The sequence shown here is derived from an EMBL/GenBank/DDBJ whole genome shotgun (WGS) entry which is preliminary data.</text>
</comment>
<dbReference type="GO" id="GO:0003677">
    <property type="term" value="F:DNA binding"/>
    <property type="evidence" value="ECO:0007669"/>
    <property type="project" value="InterPro"/>
</dbReference>